<gene>
    <name evidence="1" type="ORF">GNZ21_05495</name>
</gene>
<dbReference type="EMBL" id="WRPM01000034">
    <property type="protein sequence ID" value="MVT25818.1"/>
    <property type="molecule type" value="Genomic_DNA"/>
</dbReference>
<sequence>MITGRVRRFVNPVGAYSWDLLAGLQLALEHGCTVTIDDAPYTGEYLHPGVKYRVDISRGDQTNHDVADSPIAHSTPI</sequence>
<organism evidence="1 2">
    <name type="scientific">Nesterenkonia alkaliphila</name>
    <dbReference type="NCBI Taxonomy" id="1463631"/>
    <lineage>
        <taxon>Bacteria</taxon>
        <taxon>Bacillati</taxon>
        <taxon>Actinomycetota</taxon>
        <taxon>Actinomycetes</taxon>
        <taxon>Micrococcales</taxon>
        <taxon>Micrococcaceae</taxon>
        <taxon>Nesterenkonia</taxon>
    </lineage>
</organism>
<keyword evidence="2" id="KW-1185">Reference proteome</keyword>
<dbReference type="Proteomes" id="UP000460157">
    <property type="component" value="Unassembled WGS sequence"/>
</dbReference>
<name>A0A7K1UH80_9MICC</name>
<dbReference type="RefSeq" id="WP_157322146.1">
    <property type="nucleotide sequence ID" value="NZ_BMFX01000036.1"/>
</dbReference>
<dbReference type="AlphaFoldDB" id="A0A7K1UH80"/>
<evidence type="ECO:0000313" key="2">
    <source>
        <dbReference type="Proteomes" id="UP000460157"/>
    </source>
</evidence>
<proteinExistence type="predicted"/>
<evidence type="ECO:0000313" key="1">
    <source>
        <dbReference type="EMBL" id="MVT25818.1"/>
    </source>
</evidence>
<comment type="caution">
    <text evidence="1">The sequence shown here is derived from an EMBL/GenBank/DDBJ whole genome shotgun (WGS) entry which is preliminary data.</text>
</comment>
<protein>
    <submittedName>
        <fullName evidence="1">Uncharacterized protein</fullName>
    </submittedName>
</protein>
<accession>A0A7K1UH80</accession>
<reference evidence="1 2" key="1">
    <citation type="submission" date="2019-12" db="EMBL/GenBank/DDBJ databases">
        <title>Nesterenkonia muleiensis sp. nov., a novel actinobacterium isolated from sap of Populus euphratica.</title>
        <authorList>
            <person name="Wang R."/>
        </authorList>
    </citation>
    <scope>NUCLEOTIDE SEQUENCE [LARGE SCALE GENOMIC DNA]</scope>
    <source>
        <strain evidence="1 2">F10</strain>
    </source>
</reference>
<dbReference type="OrthoDB" id="9772456at2"/>